<organism evidence="2 3">
    <name type="scientific">Digitaria exilis</name>
    <dbReference type="NCBI Taxonomy" id="1010633"/>
    <lineage>
        <taxon>Eukaryota</taxon>
        <taxon>Viridiplantae</taxon>
        <taxon>Streptophyta</taxon>
        <taxon>Embryophyta</taxon>
        <taxon>Tracheophyta</taxon>
        <taxon>Spermatophyta</taxon>
        <taxon>Magnoliopsida</taxon>
        <taxon>Liliopsida</taxon>
        <taxon>Poales</taxon>
        <taxon>Poaceae</taxon>
        <taxon>PACMAD clade</taxon>
        <taxon>Panicoideae</taxon>
        <taxon>Panicodae</taxon>
        <taxon>Paniceae</taxon>
        <taxon>Anthephorinae</taxon>
        <taxon>Digitaria</taxon>
    </lineage>
</organism>
<feature type="region of interest" description="Disordered" evidence="1">
    <location>
        <begin position="83"/>
        <end position="118"/>
    </location>
</feature>
<name>A0A835FTR3_9POAL</name>
<evidence type="ECO:0000313" key="2">
    <source>
        <dbReference type="EMBL" id="KAF8774925.1"/>
    </source>
</evidence>
<accession>A0A835FTR3</accession>
<sequence>MLTGAPPRRLAAAVGSLTAARPPSGPSASASRSPAPRSAPASVARRERILRGSAPVVNAGTRALIPSPFHAVGRLASVVALSHLPAPPQAPRRRRPPPRPQSPPPPPQQQQQQSFFQG</sequence>
<proteinExistence type="predicted"/>
<comment type="caution">
    <text evidence="2">The sequence shown here is derived from an EMBL/GenBank/DDBJ whole genome shotgun (WGS) entry which is preliminary data.</text>
</comment>
<evidence type="ECO:0000256" key="1">
    <source>
        <dbReference type="SAM" id="MobiDB-lite"/>
    </source>
</evidence>
<feature type="region of interest" description="Disordered" evidence="1">
    <location>
        <begin position="1"/>
        <end position="55"/>
    </location>
</feature>
<feature type="compositionally biased region" description="Low complexity" evidence="1">
    <location>
        <begin position="19"/>
        <end position="43"/>
    </location>
</feature>
<dbReference type="Proteomes" id="UP000636709">
    <property type="component" value="Unassembled WGS sequence"/>
</dbReference>
<reference evidence="2" key="1">
    <citation type="submission" date="2020-07" db="EMBL/GenBank/DDBJ databases">
        <title>Genome sequence and genetic diversity analysis of an under-domesticated orphan crop, white fonio (Digitaria exilis).</title>
        <authorList>
            <person name="Bennetzen J.L."/>
            <person name="Chen S."/>
            <person name="Ma X."/>
            <person name="Wang X."/>
            <person name="Yssel A.E.J."/>
            <person name="Chaluvadi S.R."/>
            <person name="Johnson M."/>
            <person name="Gangashetty P."/>
            <person name="Hamidou F."/>
            <person name="Sanogo M.D."/>
            <person name="Zwaenepoel A."/>
            <person name="Wallace J."/>
            <person name="Van De Peer Y."/>
            <person name="Van Deynze A."/>
        </authorList>
    </citation>
    <scope>NUCLEOTIDE SEQUENCE</scope>
    <source>
        <tissue evidence="2">Leaves</tissue>
    </source>
</reference>
<dbReference type="AlphaFoldDB" id="A0A835FTR3"/>
<gene>
    <name evidence="2" type="ORF">HU200_005148</name>
</gene>
<feature type="compositionally biased region" description="Low complexity" evidence="1">
    <location>
        <begin position="109"/>
        <end position="118"/>
    </location>
</feature>
<feature type="compositionally biased region" description="Pro residues" evidence="1">
    <location>
        <begin position="98"/>
        <end position="108"/>
    </location>
</feature>
<dbReference type="EMBL" id="JACEFO010000340">
    <property type="protein sequence ID" value="KAF8774925.1"/>
    <property type="molecule type" value="Genomic_DNA"/>
</dbReference>
<evidence type="ECO:0000313" key="3">
    <source>
        <dbReference type="Proteomes" id="UP000636709"/>
    </source>
</evidence>
<keyword evidence="3" id="KW-1185">Reference proteome</keyword>
<protein>
    <submittedName>
        <fullName evidence="2">Uncharacterized protein</fullName>
    </submittedName>
</protein>